<dbReference type="Proteomes" id="UP000292052">
    <property type="component" value="Unassembled WGS sequence"/>
</dbReference>
<feature type="repeat" description="ANK" evidence="5">
    <location>
        <begin position="369"/>
        <end position="401"/>
    </location>
</feature>
<dbReference type="InterPro" id="IPR011990">
    <property type="entry name" value="TPR-like_helical_dom_sf"/>
</dbReference>
<evidence type="ECO:0000256" key="2">
    <source>
        <dbReference type="ARBA" id="ARBA00022614"/>
    </source>
</evidence>
<dbReference type="PROSITE" id="PS50088">
    <property type="entry name" value="ANK_REPEAT"/>
    <property type="match status" value="3"/>
</dbReference>
<feature type="repeat" description="TPR" evidence="6">
    <location>
        <begin position="169"/>
        <end position="202"/>
    </location>
</feature>
<gene>
    <name evidence="8" type="ORF">BDFB_002660</name>
</gene>
<sequence length="776" mass="87162">LLKRRSKALKDNNEGIILEYAIVNRGIGEVHLGLCKFDKALHHQKMYLEKIRSKPVLLGTILLSKSEVLVKLEDFHAAKSTLLKAYKLKIPNKKERDTIEKNLRVVASMCKYEDKLLTTEDTNYKDLKIYYEKMGDGACELKCYGKALDYYKKMLDSAKKAGIAASDLASCYYSLAETYKDNGQFEEAVNYFEMELKLCQALKDNLNTLSHIADIKEAANCPVSEVQAVYTRAIESCQKEGDTHEEGRMLKRFITYLRRQGKHSEAFQFEQTLTKLNYNSSDSEGESSEAYAGSVIGGDINLDEITDTSDDSDTEQSVQNKPRRRCKNFSVKRNAKGETPLHTACINKNVNGVRLLLEQGHPVNVRDNCGWLPLHEACNRGYVDIVEILIEKGAAINDRGGIGCEGITPMHDAASNGHLEVVQLLLNKGANAVAKTDDGNTVLQFIKRWRSDVQLNSEAEALYESIVVQITQALDKAGHGNQDQAMKIASLSQANGRENLVKSTNRSELRRSTNMNELRRSTTVGLEDDISSDSHDDIVEDYRNAMRNIRHRNDKKTSKKTSGVVKRSALMAGDEVIDDWLEDDMGKIFKKRKINSPSKSERPQTPASKSTPRKSALHQSDNDIMVVDDSPRNFEVLVDSEPENNYYDPYNTPSTSKGFFDDKTKSSPSPPKSNLSVNKKRKQTKLTSFGHTRTLVEADSTSSPSFSKKNSFDSTTKRSPKTYSLDNVQSQPVMDPTLSVDVRINEKLYRVPVLLSQVNTHTIKWLADEAASRYAR</sequence>
<evidence type="ECO:0000256" key="7">
    <source>
        <dbReference type="SAM" id="MobiDB-lite"/>
    </source>
</evidence>
<evidence type="ECO:0000256" key="3">
    <source>
        <dbReference type="ARBA" id="ARBA00022737"/>
    </source>
</evidence>
<proteinExistence type="predicted"/>
<feature type="repeat" description="ANK" evidence="5">
    <location>
        <begin position="405"/>
        <end position="437"/>
    </location>
</feature>
<feature type="compositionally biased region" description="Acidic residues" evidence="7">
    <location>
        <begin position="302"/>
        <end position="314"/>
    </location>
</feature>
<dbReference type="InterPro" id="IPR052311">
    <property type="entry name" value="MMS22L-TONSL_complex_comp"/>
</dbReference>
<feature type="compositionally biased region" description="Low complexity" evidence="7">
    <location>
        <begin position="699"/>
        <end position="714"/>
    </location>
</feature>
<dbReference type="AlphaFoldDB" id="A0A482WD17"/>
<dbReference type="InterPro" id="IPR019734">
    <property type="entry name" value="TPR_rpt"/>
</dbReference>
<dbReference type="STRING" id="1661398.A0A482WD17"/>
<dbReference type="PROSITE" id="PS50005">
    <property type="entry name" value="TPR"/>
    <property type="match status" value="1"/>
</dbReference>
<feature type="repeat" description="ANK" evidence="5">
    <location>
        <begin position="336"/>
        <end position="368"/>
    </location>
</feature>
<dbReference type="Pfam" id="PF13424">
    <property type="entry name" value="TPR_12"/>
    <property type="match status" value="1"/>
</dbReference>
<dbReference type="EMBL" id="QDEB01001680">
    <property type="protein sequence ID" value="RZC43132.1"/>
    <property type="molecule type" value="Genomic_DNA"/>
</dbReference>
<evidence type="ECO:0000256" key="5">
    <source>
        <dbReference type="PROSITE-ProRule" id="PRU00023"/>
    </source>
</evidence>
<keyword evidence="9" id="KW-1185">Reference proteome</keyword>
<feature type="non-terminal residue" evidence="8">
    <location>
        <position position="776"/>
    </location>
</feature>
<dbReference type="SUPFAM" id="SSF48452">
    <property type="entry name" value="TPR-like"/>
    <property type="match status" value="1"/>
</dbReference>
<dbReference type="PANTHER" id="PTHR46358:SF1">
    <property type="entry name" value="TONSOKU-LIKE PROTEIN"/>
    <property type="match status" value="1"/>
</dbReference>
<evidence type="ECO:0000313" key="9">
    <source>
        <dbReference type="Proteomes" id="UP000292052"/>
    </source>
</evidence>
<dbReference type="PANTHER" id="PTHR46358">
    <property type="entry name" value="TONSOKU-LIKE PROTEIN"/>
    <property type="match status" value="1"/>
</dbReference>
<feature type="region of interest" description="Disordered" evidence="7">
    <location>
        <begin position="591"/>
        <end position="730"/>
    </location>
</feature>
<keyword evidence="3" id="KW-0677">Repeat</keyword>
<evidence type="ECO:0000256" key="4">
    <source>
        <dbReference type="ARBA" id="ARBA00023242"/>
    </source>
</evidence>
<evidence type="ECO:0000256" key="6">
    <source>
        <dbReference type="PROSITE-ProRule" id="PRU00339"/>
    </source>
</evidence>
<accession>A0A482WD17</accession>
<dbReference type="GO" id="GO:0043596">
    <property type="term" value="C:nuclear replication fork"/>
    <property type="evidence" value="ECO:0007669"/>
    <property type="project" value="TreeGrafter"/>
</dbReference>
<name>A0A482WD17_ASBVE</name>
<dbReference type="Pfam" id="PF00023">
    <property type="entry name" value="Ank"/>
    <property type="match status" value="1"/>
</dbReference>
<dbReference type="SMART" id="SM00248">
    <property type="entry name" value="ANK"/>
    <property type="match status" value="3"/>
</dbReference>
<evidence type="ECO:0000313" key="8">
    <source>
        <dbReference type="EMBL" id="RZC43132.1"/>
    </source>
</evidence>
<keyword evidence="4" id="KW-0539">Nucleus</keyword>
<evidence type="ECO:0000256" key="1">
    <source>
        <dbReference type="ARBA" id="ARBA00004123"/>
    </source>
</evidence>
<organism evidence="8 9">
    <name type="scientific">Asbolus verrucosus</name>
    <name type="common">Desert ironclad beetle</name>
    <dbReference type="NCBI Taxonomy" id="1661398"/>
    <lineage>
        <taxon>Eukaryota</taxon>
        <taxon>Metazoa</taxon>
        <taxon>Ecdysozoa</taxon>
        <taxon>Arthropoda</taxon>
        <taxon>Hexapoda</taxon>
        <taxon>Insecta</taxon>
        <taxon>Pterygota</taxon>
        <taxon>Neoptera</taxon>
        <taxon>Endopterygota</taxon>
        <taxon>Coleoptera</taxon>
        <taxon>Polyphaga</taxon>
        <taxon>Cucujiformia</taxon>
        <taxon>Tenebrionidae</taxon>
        <taxon>Pimeliinae</taxon>
        <taxon>Asbolus</taxon>
    </lineage>
</organism>
<feature type="region of interest" description="Disordered" evidence="7">
    <location>
        <begin position="302"/>
        <end position="325"/>
    </location>
</feature>
<keyword evidence="6" id="KW-0802">TPR repeat</keyword>
<dbReference type="GO" id="GO:0031297">
    <property type="term" value="P:replication fork processing"/>
    <property type="evidence" value="ECO:0007669"/>
    <property type="project" value="TreeGrafter"/>
</dbReference>
<dbReference type="Gene3D" id="1.25.40.10">
    <property type="entry name" value="Tetratricopeptide repeat domain"/>
    <property type="match status" value="1"/>
</dbReference>
<protein>
    <submittedName>
        <fullName evidence="8">Tonsoku-like protein</fullName>
    </submittedName>
</protein>
<dbReference type="InterPro" id="IPR002110">
    <property type="entry name" value="Ankyrin_rpt"/>
</dbReference>
<dbReference type="SUPFAM" id="SSF48403">
    <property type="entry name" value="Ankyrin repeat"/>
    <property type="match status" value="1"/>
</dbReference>
<dbReference type="GO" id="GO:0000724">
    <property type="term" value="P:double-strand break repair via homologous recombination"/>
    <property type="evidence" value="ECO:0007669"/>
    <property type="project" value="TreeGrafter"/>
</dbReference>
<reference evidence="8 9" key="1">
    <citation type="submission" date="2017-03" db="EMBL/GenBank/DDBJ databases">
        <title>Genome of the blue death feigning beetle - Asbolus verrucosus.</title>
        <authorList>
            <person name="Rider S.D."/>
        </authorList>
    </citation>
    <scope>NUCLEOTIDE SEQUENCE [LARGE SCALE GENOMIC DNA]</scope>
    <source>
        <strain evidence="8">Butters</strain>
        <tissue evidence="8">Head and leg muscle</tissue>
    </source>
</reference>
<feature type="compositionally biased region" description="Polar residues" evidence="7">
    <location>
        <begin position="721"/>
        <end position="730"/>
    </location>
</feature>
<feature type="non-terminal residue" evidence="8">
    <location>
        <position position="1"/>
    </location>
</feature>
<keyword evidence="5" id="KW-0040">ANK repeat</keyword>
<dbReference type="InterPro" id="IPR036770">
    <property type="entry name" value="Ankyrin_rpt-contain_sf"/>
</dbReference>
<dbReference type="PROSITE" id="PS50297">
    <property type="entry name" value="ANK_REP_REGION"/>
    <property type="match status" value="3"/>
</dbReference>
<dbReference type="Gene3D" id="1.25.40.20">
    <property type="entry name" value="Ankyrin repeat-containing domain"/>
    <property type="match status" value="1"/>
</dbReference>
<keyword evidence="2" id="KW-0433">Leucine-rich repeat</keyword>
<dbReference type="OrthoDB" id="273147at2759"/>
<comment type="subcellular location">
    <subcellularLocation>
        <location evidence="1">Nucleus</location>
    </subcellularLocation>
</comment>
<feature type="compositionally biased region" description="Polar residues" evidence="7">
    <location>
        <begin position="595"/>
        <end position="610"/>
    </location>
</feature>
<dbReference type="Pfam" id="PF12796">
    <property type="entry name" value="Ank_2"/>
    <property type="match status" value="1"/>
</dbReference>
<comment type="caution">
    <text evidence="8">The sequence shown here is derived from an EMBL/GenBank/DDBJ whole genome shotgun (WGS) entry which is preliminary data.</text>
</comment>